<keyword evidence="1" id="KW-0472">Membrane</keyword>
<dbReference type="Proteomes" id="UP000600139">
    <property type="component" value="Unassembled WGS sequence"/>
</dbReference>
<dbReference type="RefSeq" id="WP_200352267.1">
    <property type="nucleotide sequence ID" value="NZ_BAABHZ010000001.1"/>
</dbReference>
<keyword evidence="1" id="KW-1133">Transmembrane helix</keyword>
<reference evidence="3" key="1">
    <citation type="submission" date="2021-01" db="EMBL/GenBank/DDBJ databases">
        <title>Modified the classification status of verrucomicrobia.</title>
        <authorList>
            <person name="Feng X."/>
        </authorList>
    </citation>
    <scope>NUCLEOTIDE SEQUENCE</scope>
    <source>
        <strain evidence="3">JCM 18052</strain>
    </source>
</reference>
<feature type="domain" description="PA14" evidence="2">
    <location>
        <begin position="204"/>
        <end position="396"/>
    </location>
</feature>
<keyword evidence="1" id="KW-0812">Transmembrane</keyword>
<comment type="caution">
    <text evidence="3">The sequence shown here is derived from an EMBL/GenBank/DDBJ whole genome shotgun (WGS) entry which is preliminary data.</text>
</comment>
<keyword evidence="4" id="KW-1185">Reference proteome</keyword>
<protein>
    <recommendedName>
        <fullName evidence="2">PA14 domain-containing protein</fullName>
    </recommendedName>
</protein>
<proteinExistence type="predicted"/>
<dbReference type="InterPro" id="IPR037524">
    <property type="entry name" value="PA14/GLEYA"/>
</dbReference>
<dbReference type="PROSITE" id="PS51820">
    <property type="entry name" value="PA14"/>
    <property type="match status" value="1"/>
</dbReference>
<sequence length="437" mass="46884">METQNDIEFGTLEITPPPKRSIWQRLGAGSLSISIIFHGILVLIGLIFVVKIIPPEEEKPVDFLPKSGGGGSPAAQSQAQKHRVQMTQPNLARVAAAGAVSNITLPEPEEVTQMTSLGALSSGSMSKGLGGNGSGGGKGDGNGLGIGSGMAPGLSNGTGNKNPFGMITAERGALVGTFYDFKQTKSGKPNEMTVDKVREILQEITRRGLKESAFNDYFRAPRQLYQTKFLVPTMPAEGAPAAFEVEKEVQPKMWAVVYRGAVQAPKTGKFRFVGAGDDVLVVRFNSRPVFDFGYTIAGIGRNLPKEIAETSESSEIEKNLKKETPMKLPLTLYKYENTPTLNRDIGGVAVGPEFSVEEGKTYPVEILISEIPGGLFSMALMIEEVGVTYEKDPAGFPILPLFRIDGTPPADLKGQAPPISKDGPIWKFVTGATKREI</sequence>
<organism evidence="3 4">
    <name type="scientific">Luteolibacter yonseiensis</name>
    <dbReference type="NCBI Taxonomy" id="1144680"/>
    <lineage>
        <taxon>Bacteria</taxon>
        <taxon>Pseudomonadati</taxon>
        <taxon>Verrucomicrobiota</taxon>
        <taxon>Verrucomicrobiia</taxon>
        <taxon>Verrucomicrobiales</taxon>
        <taxon>Verrucomicrobiaceae</taxon>
        <taxon>Luteolibacter</taxon>
    </lineage>
</organism>
<evidence type="ECO:0000313" key="3">
    <source>
        <dbReference type="EMBL" id="MBK1817322.1"/>
    </source>
</evidence>
<gene>
    <name evidence="3" type="ORF">JIN84_17005</name>
</gene>
<accession>A0A934R6L2</accession>
<evidence type="ECO:0000259" key="2">
    <source>
        <dbReference type="PROSITE" id="PS51820"/>
    </source>
</evidence>
<evidence type="ECO:0000256" key="1">
    <source>
        <dbReference type="SAM" id="Phobius"/>
    </source>
</evidence>
<evidence type="ECO:0000313" key="4">
    <source>
        <dbReference type="Proteomes" id="UP000600139"/>
    </source>
</evidence>
<dbReference type="AlphaFoldDB" id="A0A934R6L2"/>
<name>A0A934R6L2_9BACT</name>
<dbReference type="EMBL" id="JAENIK010000012">
    <property type="protein sequence ID" value="MBK1817322.1"/>
    <property type="molecule type" value="Genomic_DNA"/>
</dbReference>
<feature type="transmembrane region" description="Helical" evidence="1">
    <location>
        <begin position="26"/>
        <end position="50"/>
    </location>
</feature>